<dbReference type="PANTHER" id="PTHR37820">
    <property type="entry name" value="CELL DIVISION PROTEIN DIVIB"/>
    <property type="match status" value="1"/>
</dbReference>
<dbReference type="GO" id="GO:0051301">
    <property type="term" value="P:cell division"/>
    <property type="evidence" value="ECO:0007669"/>
    <property type="project" value="UniProtKB-KW"/>
</dbReference>
<keyword evidence="4" id="KW-0812">Transmembrane</keyword>
<dbReference type="Gene3D" id="3.10.20.310">
    <property type="entry name" value="membrane protein fhac"/>
    <property type="match status" value="1"/>
</dbReference>
<evidence type="ECO:0000256" key="2">
    <source>
        <dbReference type="ARBA" id="ARBA00022475"/>
    </source>
</evidence>
<evidence type="ECO:0000313" key="9">
    <source>
        <dbReference type="EMBL" id="MBB3038868.1"/>
    </source>
</evidence>
<dbReference type="Pfam" id="PF03799">
    <property type="entry name" value="FtsQ_DivIB_C"/>
    <property type="match status" value="1"/>
</dbReference>
<dbReference type="InterPro" id="IPR005548">
    <property type="entry name" value="Cell_div_FtsQ/DivIB_C"/>
</dbReference>
<evidence type="ECO:0000256" key="5">
    <source>
        <dbReference type="ARBA" id="ARBA00022989"/>
    </source>
</evidence>
<evidence type="ECO:0000256" key="1">
    <source>
        <dbReference type="ARBA" id="ARBA00004370"/>
    </source>
</evidence>
<gene>
    <name evidence="9" type="ORF">FHU29_003337</name>
</gene>
<organism evidence="9 10">
    <name type="scientific">Hoyosella altamirensis</name>
    <dbReference type="NCBI Taxonomy" id="616997"/>
    <lineage>
        <taxon>Bacteria</taxon>
        <taxon>Bacillati</taxon>
        <taxon>Actinomycetota</taxon>
        <taxon>Actinomycetes</taxon>
        <taxon>Mycobacteriales</taxon>
        <taxon>Hoyosellaceae</taxon>
        <taxon>Hoyosella</taxon>
    </lineage>
</organism>
<evidence type="ECO:0000256" key="6">
    <source>
        <dbReference type="ARBA" id="ARBA00023136"/>
    </source>
</evidence>
<dbReference type="AlphaFoldDB" id="A0A839RRM3"/>
<dbReference type="Pfam" id="PF08478">
    <property type="entry name" value="POTRA_1"/>
    <property type="match status" value="1"/>
</dbReference>
<keyword evidence="10" id="KW-1185">Reference proteome</keyword>
<evidence type="ECO:0000313" key="10">
    <source>
        <dbReference type="Proteomes" id="UP000567922"/>
    </source>
</evidence>
<keyword evidence="2" id="KW-1003">Cell membrane</keyword>
<dbReference type="PROSITE" id="PS51779">
    <property type="entry name" value="POTRA"/>
    <property type="match status" value="1"/>
</dbReference>
<comment type="caution">
    <text evidence="9">The sequence shown here is derived from an EMBL/GenBank/DDBJ whole genome shotgun (WGS) entry which is preliminary data.</text>
</comment>
<evidence type="ECO:0000256" key="4">
    <source>
        <dbReference type="ARBA" id="ARBA00022692"/>
    </source>
</evidence>
<keyword evidence="6" id="KW-0472">Membrane</keyword>
<dbReference type="InterPro" id="IPR034746">
    <property type="entry name" value="POTRA"/>
</dbReference>
<keyword evidence="3 9" id="KW-0132">Cell division</keyword>
<keyword evidence="7" id="KW-0131">Cell cycle</keyword>
<keyword evidence="5" id="KW-1133">Transmembrane helix</keyword>
<feature type="domain" description="POTRA" evidence="8">
    <location>
        <begin position="25"/>
        <end position="93"/>
    </location>
</feature>
<dbReference type="RefSeq" id="WP_083962161.1">
    <property type="nucleotide sequence ID" value="NZ_BDDI01000004.1"/>
</dbReference>
<protein>
    <submittedName>
        <fullName evidence="9">Cell division protein FtsQ</fullName>
    </submittedName>
</protein>
<dbReference type="OrthoDB" id="9790760at2"/>
<dbReference type="EMBL" id="JACHWS010000003">
    <property type="protein sequence ID" value="MBB3038868.1"/>
    <property type="molecule type" value="Genomic_DNA"/>
</dbReference>
<dbReference type="GO" id="GO:0005886">
    <property type="term" value="C:plasma membrane"/>
    <property type="evidence" value="ECO:0007669"/>
    <property type="project" value="TreeGrafter"/>
</dbReference>
<evidence type="ECO:0000256" key="3">
    <source>
        <dbReference type="ARBA" id="ARBA00022618"/>
    </source>
</evidence>
<dbReference type="PANTHER" id="PTHR37820:SF1">
    <property type="entry name" value="CELL DIVISION PROTEIN FTSQ"/>
    <property type="match status" value="1"/>
</dbReference>
<reference evidence="9 10" key="1">
    <citation type="submission" date="2020-08" db="EMBL/GenBank/DDBJ databases">
        <title>Sequencing the genomes of 1000 actinobacteria strains.</title>
        <authorList>
            <person name="Klenk H.-P."/>
        </authorList>
    </citation>
    <scope>NUCLEOTIDE SEQUENCE [LARGE SCALE GENOMIC DNA]</scope>
    <source>
        <strain evidence="9 10">DSM 45258</strain>
    </source>
</reference>
<proteinExistence type="predicted"/>
<comment type="subcellular location">
    <subcellularLocation>
        <location evidence="1">Membrane</location>
    </subcellularLocation>
</comment>
<sequence>MILIIVLAVSAVAGVGAAAYFTPVLAVRSIDVETGPTVPDEMVRAVVDVAPETPLLQVSTHDIASRVAELPKVAEVAVKRSYPSTLRILVTERVAAVFYDNPAGPHLMDLDAVTYAIEPPPPGVPRLVVDEPGADDSATRSALSVLSSLAPEMREQVVEVSAESPADVRLLLEDGRTVIWGSSEGTERKARVANALLTQPGQVYDVSSPDLPTIR</sequence>
<dbReference type="Proteomes" id="UP000567922">
    <property type="component" value="Unassembled WGS sequence"/>
</dbReference>
<evidence type="ECO:0000259" key="8">
    <source>
        <dbReference type="PROSITE" id="PS51779"/>
    </source>
</evidence>
<accession>A0A839RRM3</accession>
<dbReference type="InterPro" id="IPR050487">
    <property type="entry name" value="FtsQ_DivIB"/>
</dbReference>
<dbReference type="InterPro" id="IPR013685">
    <property type="entry name" value="POTRA_FtsQ_type"/>
</dbReference>
<name>A0A839RRM3_9ACTN</name>
<evidence type="ECO:0000256" key="7">
    <source>
        <dbReference type="ARBA" id="ARBA00023306"/>
    </source>
</evidence>